<sequence length="139" mass="15441">CFMDILIGFDISTHVPGQLLFHGHPQLKSYLPGILEDITSIRGVSCGAGAEMQVSVAFKVNNDQEFPATFQIYQETIFKSLLQVTVKGSTHLNAQFLQSLWDTFEDKSASQGQVLLIFSDGVGEESITMLENQSDRLRE</sequence>
<evidence type="ECO:0000313" key="2">
    <source>
        <dbReference type="RefSeq" id="XP_019490730.1"/>
    </source>
</evidence>
<evidence type="ECO:0000313" key="1">
    <source>
        <dbReference type="Proteomes" id="UP000694851"/>
    </source>
</evidence>
<dbReference type="RefSeq" id="XP_019490730.1">
    <property type="nucleotide sequence ID" value="XM_019635185.1"/>
</dbReference>
<feature type="non-terminal residue" evidence="2">
    <location>
        <position position="1"/>
    </location>
</feature>
<protein>
    <submittedName>
        <fullName evidence="2">Collagen alpha-5(VI) chain-like</fullName>
    </submittedName>
</protein>
<dbReference type="SUPFAM" id="SSF53300">
    <property type="entry name" value="vWA-like"/>
    <property type="match status" value="1"/>
</dbReference>
<dbReference type="KEGG" id="hai:109378932"/>
<dbReference type="Proteomes" id="UP000694851">
    <property type="component" value="Unplaced"/>
</dbReference>
<reference evidence="2" key="1">
    <citation type="submission" date="2025-08" db="UniProtKB">
        <authorList>
            <consortium name="RefSeq"/>
        </authorList>
    </citation>
    <scope>IDENTIFICATION</scope>
    <source>
        <tissue evidence="2">Muscle</tissue>
    </source>
</reference>
<dbReference type="AlphaFoldDB" id="A0A8B7QS01"/>
<name>A0A8B7QS01_HIPAR</name>
<accession>A0A8B7QS01</accession>
<proteinExistence type="predicted"/>
<organism evidence="1 2">
    <name type="scientific">Hipposideros armiger</name>
    <name type="common">Great Himalayan leaf-nosed bat</name>
    <dbReference type="NCBI Taxonomy" id="186990"/>
    <lineage>
        <taxon>Eukaryota</taxon>
        <taxon>Metazoa</taxon>
        <taxon>Chordata</taxon>
        <taxon>Craniata</taxon>
        <taxon>Vertebrata</taxon>
        <taxon>Euteleostomi</taxon>
        <taxon>Mammalia</taxon>
        <taxon>Eutheria</taxon>
        <taxon>Laurasiatheria</taxon>
        <taxon>Chiroptera</taxon>
        <taxon>Yinpterochiroptera</taxon>
        <taxon>Rhinolophoidea</taxon>
        <taxon>Hipposideridae</taxon>
        <taxon>Hipposideros</taxon>
    </lineage>
</organism>
<gene>
    <name evidence="2" type="primary">LOC109378932</name>
</gene>
<dbReference type="GeneID" id="109378932"/>
<feature type="non-terminal residue" evidence="2">
    <location>
        <position position="139"/>
    </location>
</feature>
<keyword evidence="1" id="KW-1185">Reference proteome</keyword>
<dbReference type="OrthoDB" id="4473401at2759"/>
<dbReference type="InterPro" id="IPR036465">
    <property type="entry name" value="vWFA_dom_sf"/>
</dbReference>